<dbReference type="Gene3D" id="3.40.710.10">
    <property type="entry name" value="DD-peptidase/beta-lactamase superfamily"/>
    <property type="match status" value="1"/>
</dbReference>
<dbReference type="eggNOG" id="COG1680">
    <property type="taxonomic scope" value="Bacteria"/>
</dbReference>
<dbReference type="AlphaFoldDB" id="C6Y2F6"/>
<dbReference type="InterPro" id="IPR050491">
    <property type="entry name" value="AmpC-like"/>
</dbReference>
<dbReference type="OrthoDB" id="9793489at2"/>
<dbReference type="PANTHER" id="PTHR46825:SF9">
    <property type="entry name" value="BETA-LACTAMASE-RELATED DOMAIN-CONTAINING PROTEIN"/>
    <property type="match status" value="1"/>
</dbReference>
<evidence type="ECO:0000259" key="2">
    <source>
        <dbReference type="Pfam" id="PF00144"/>
    </source>
</evidence>
<dbReference type="RefSeq" id="WP_015808776.1">
    <property type="nucleotide sequence ID" value="NC_013061.1"/>
</dbReference>
<dbReference type="PANTHER" id="PTHR46825">
    <property type="entry name" value="D-ALANYL-D-ALANINE-CARBOXYPEPTIDASE/ENDOPEPTIDASE AMPH"/>
    <property type="match status" value="1"/>
</dbReference>
<dbReference type="STRING" id="485917.Phep_2968"/>
<organism evidence="3 4">
    <name type="scientific">Pedobacter heparinus (strain ATCC 13125 / DSM 2366 / CIP 104194 / JCM 7457 / NBRC 12017 / NCIMB 9290 / NRRL B-14731 / HIM 762-3)</name>
    <dbReference type="NCBI Taxonomy" id="485917"/>
    <lineage>
        <taxon>Bacteria</taxon>
        <taxon>Pseudomonadati</taxon>
        <taxon>Bacteroidota</taxon>
        <taxon>Sphingobacteriia</taxon>
        <taxon>Sphingobacteriales</taxon>
        <taxon>Sphingobacteriaceae</taxon>
        <taxon>Pedobacter</taxon>
    </lineage>
</organism>
<protein>
    <submittedName>
        <fullName evidence="3">Beta-lactamase</fullName>
    </submittedName>
</protein>
<name>C6Y2F6_PEDHD</name>
<dbReference type="EMBL" id="CP001681">
    <property type="protein sequence ID" value="ACU05166.1"/>
    <property type="molecule type" value="Genomic_DNA"/>
</dbReference>
<feature type="domain" description="Beta-lactamase-related" evidence="2">
    <location>
        <begin position="32"/>
        <end position="336"/>
    </location>
</feature>
<dbReference type="SUPFAM" id="SSF56601">
    <property type="entry name" value="beta-lactamase/transpeptidase-like"/>
    <property type="match status" value="1"/>
</dbReference>
<evidence type="ECO:0000313" key="4">
    <source>
        <dbReference type="Proteomes" id="UP000000852"/>
    </source>
</evidence>
<keyword evidence="1" id="KW-0732">Signal</keyword>
<keyword evidence="4" id="KW-1185">Reference proteome</keyword>
<evidence type="ECO:0000256" key="1">
    <source>
        <dbReference type="SAM" id="SignalP"/>
    </source>
</evidence>
<dbReference type="InterPro" id="IPR001466">
    <property type="entry name" value="Beta-lactam-related"/>
</dbReference>
<accession>C6Y2F6</accession>
<dbReference type="InterPro" id="IPR012338">
    <property type="entry name" value="Beta-lactam/transpept-like"/>
</dbReference>
<dbReference type="Pfam" id="PF00144">
    <property type="entry name" value="Beta-lactamase"/>
    <property type="match status" value="1"/>
</dbReference>
<evidence type="ECO:0000313" key="3">
    <source>
        <dbReference type="EMBL" id="ACU05166.1"/>
    </source>
</evidence>
<dbReference type="Proteomes" id="UP000000852">
    <property type="component" value="Chromosome"/>
</dbReference>
<dbReference type="KEGG" id="phe:Phep_2968"/>
<dbReference type="PROSITE" id="PS51257">
    <property type="entry name" value="PROKAR_LIPOPROTEIN"/>
    <property type="match status" value="1"/>
</dbReference>
<feature type="signal peptide" evidence="1">
    <location>
        <begin position="1"/>
        <end position="20"/>
    </location>
</feature>
<reference evidence="3 4" key="1">
    <citation type="journal article" date="2009" name="Stand. Genomic Sci.">
        <title>Complete genome sequence of Pedobacter heparinus type strain (HIM 762-3).</title>
        <authorList>
            <person name="Han C."/>
            <person name="Spring S."/>
            <person name="Lapidus A."/>
            <person name="Del Rio T.G."/>
            <person name="Tice H."/>
            <person name="Copeland A."/>
            <person name="Cheng J.F."/>
            <person name="Lucas S."/>
            <person name="Chen F."/>
            <person name="Nolan M."/>
            <person name="Bruce D."/>
            <person name="Goodwin L."/>
            <person name="Pitluck S."/>
            <person name="Ivanova N."/>
            <person name="Mavromatis K."/>
            <person name="Mikhailova N."/>
            <person name="Pati A."/>
            <person name="Chen A."/>
            <person name="Palaniappan K."/>
            <person name="Land M."/>
            <person name="Hauser L."/>
            <person name="Chang Y.J."/>
            <person name="Jeffries C.C."/>
            <person name="Saunders E."/>
            <person name="Chertkov O."/>
            <person name="Brettin T."/>
            <person name="Goker M."/>
            <person name="Rohde M."/>
            <person name="Bristow J."/>
            <person name="Eisen J.A."/>
            <person name="Markowitz V."/>
            <person name="Hugenholtz P."/>
            <person name="Kyrpides N.C."/>
            <person name="Klenk H.P."/>
            <person name="Detter J.C."/>
        </authorList>
    </citation>
    <scope>NUCLEOTIDE SEQUENCE [LARGE SCALE GENOMIC DNA]</scope>
    <source>
        <strain evidence="4">ATCC 13125 / DSM 2366 / CIP 104194 / JCM 7457 / NBRC 12017 / NCIMB 9290 / NRRL B-14731 / HIM 762-3</strain>
    </source>
</reference>
<gene>
    <name evidence="3" type="ordered locus">Phep_2968</name>
</gene>
<feature type="chain" id="PRO_5002974496" evidence="1">
    <location>
        <begin position="21"/>
        <end position="462"/>
    </location>
</feature>
<proteinExistence type="predicted"/>
<dbReference type="HOGENOM" id="CLU_020027_0_2_10"/>
<sequence length="462" mass="51817">MMKQLLTFSLVVLFSCSAAAQENNVLTHIRMDSLIKKWMADTHTPGLAIGVLKRGHLAKIKTYGIADVESGAPLTDESVFMIASLSKQFISFAILLLEQENRLSLQDPAVKYITELPDPLNKMTIYQLLTHTSGLVRDPENYHPYDRQAIMDVIKSMYTIPLNAQPGDKWLYSNAGYFILAEIITRVSGSPWDTFIINKLFIPANMTKTRTGTVSEIIPGRVAGYNYTKQGLVNTEKWIAVRPSGAFVSTINDMVKWDNFLDTTHLLSPERKSLLWKPARLNNGVLLNYALGWYAEPFVGTTRIHHDGQYPGFRSDYERFPDEGLTLIILSNLDNGPLESLAIKAAGILNPKLTLPPFNIRVKVPEKVAAGDLKIPIDITIVDEGKDIVNSLIEMEIWDESGKSVYKQHAEGLNFSSAEPKQLLFSWSPQKAGRYTVNIGVYGSRWAFSYAWMTNLVTIKVQ</sequence>